<gene>
    <name evidence="2" type="ORF">EV199_0892</name>
</gene>
<protein>
    <submittedName>
        <fullName evidence="2">HopJ type III effector protein</fullName>
    </submittedName>
</protein>
<dbReference type="Gene3D" id="3.20.160.10">
    <property type="entry name" value="vpa0580 domain like"/>
    <property type="match status" value="1"/>
</dbReference>
<evidence type="ECO:0000313" key="2">
    <source>
        <dbReference type="EMBL" id="RZS75034.1"/>
    </source>
</evidence>
<comment type="caution">
    <text evidence="2">The sequence shown here is derived from an EMBL/GenBank/DDBJ whole genome shotgun (WGS) entry which is preliminary data.</text>
</comment>
<dbReference type="AlphaFoldDB" id="A0A4Q7N2J0"/>
<name>A0A4Q7N2J0_9BACT</name>
<dbReference type="EMBL" id="SGXA01000001">
    <property type="protein sequence ID" value="RZS75034.1"/>
    <property type="molecule type" value="Genomic_DNA"/>
</dbReference>
<sequence>MALERPSQFFGRALPFMQHYLLYFSIFALTNSIHFNSFQFISIQDIQMQEQLTDLIQSLKANAIPFKEVIEFIETRYQHQPTAFKNGEAFNEATQNQGSAKVFTFAQLNGLSKEDTLLLFAEHYQAVLNTPDGTDHQNIRQFMKHGWGGIEFEGVALSAK</sequence>
<keyword evidence="1" id="KW-0812">Transmembrane</keyword>
<keyword evidence="3" id="KW-1185">Reference proteome</keyword>
<evidence type="ECO:0000313" key="3">
    <source>
        <dbReference type="Proteomes" id="UP000293874"/>
    </source>
</evidence>
<accession>A0A4Q7N2J0</accession>
<keyword evidence="1" id="KW-0472">Membrane</keyword>
<dbReference type="InterPro" id="IPR014984">
    <property type="entry name" value="HopJ"/>
</dbReference>
<dbReference type="InterPro" id="IPR038604">
    <property type="entry name" value="HopJ_sf"/>
</dbReference>
<feature type="transmembrane region" description="Helical" evidence="1">
    <location>
        <begin position="20"/>
        <end position="41"/>
    </location>
</feature>
<proteinExistence type="predicted"/>
<organism evidence="2 3">
    <name type="scientific">Pseudobacter ginsenosidimutans</name>
    <dbReference type="NCBI Taxonomy" id="661488"/>
    <lineage>
        <taxon>Bacteria</taxon>
        <taxon>Pseudomonadati</taxon>
        <taxon>Bacteroidota</taxon>
        <taxon>Chitinophagia</taxon>
        <taxon>Chitinophagales</taxon>
        <taxon>Chitinophagaceae</taxon>
        <taxon>Pseudobacter</taxon>
    </lineage>
</organism>
<keyword evidence="1" id="KW-1133">Transmembrane helix</keyword>
<dbReference type="Proteomes" id="UP000293874">
    <property type="component" value="Unassembled WGS sequence"/>
</dbReference>
<dbReference type="Pfam" id="PF08888">
    <property type="entry name" value="HopJ"/>
    <property type="match status" value="1"/>
</dbReference>
<reference evidence="2 3" key="1">
    <citation type="submission" date="2019-02" db="EMBL/GenBank/DDBJ databases">
        <title>Genomic Encyclopedia of Type Strains, Phase IV (KMG-IV): sequencing the most valuable type-strain genomes for metagenomic binning, comparative biology and taxonomic classification.</title>
        <authorList>
            <person name="Goeker M."/>
        </authorList>
    </citation>
    <scope>NUCLEOTIDE SEQUENCE [LARGE SCALE GENOMIC DNA]</scope>
    <source>
        <strain evidence="2 3">DSM 18116</strain>
    </source>
</reference>
<evidence type="ECO:0000256" key="1">
    <source>
        <dbReference type="SAM" id="Phobius"/>
    </source>
</evidence>